<dbReference type="Gene3D" id="1.20.120.520">
    <property type="entry name" value="nmb1532 protein domain like"/>
    <property type="match status" value="1"/>
</dbReference>
<dbReference type="InterPro" id="IPR012312">
    <property type="entry name" value="Hemerythrin-like"/>
</dbReference>
<feature type="domain" description="Hemerythrin-like" evidence="1">
    <location>
        <begin position="3"/>
        <end position="119"/>
    </location>
</feature>
<dbReference type="STRING" id="1184267.A11Q_359"/>
<keyword evidence="3" id="KW-1185">Reference proteome</keyword>
<dbReference type="PANTHER" id="PTHR35585:SF1">
    <property type="entry name" value="HHE DOMAIN PROTEIN (AFU_ORTHOLOGUE AFUA_4G00730)"/>
    <property type="match status" value="1"/>
</dbReference>
<evidence type="ECO:0000313" key="3">
    <source>
        <dbReference type="Proteomes" id="UP000012040"/>
    </source>
</evidence>
<dbReference type="PANTHER" id="PTHR35585">
    <property type="entry name" value="HHE DOMAIN PROTEIN (AFU_ORTHOLOGUE AFUA_4G00730)"/>
    <property type="match status" value="1"/>
</dbReference>
<dbReference type="OrthoDB" id="5523420at2"/>
<evidence type="ECO:0000313" key="2">
    <source>
        <dbReference type="EMBL" id="AGH94579.1"/>
    </source>
</evidence>
<name>M4VNB6_9BACT</name>
<dbReference type="AlphaFoldDB" id="M4VNB6"/>
<accession>M4VNB6</accession>
<gene>
    <name evidence="2" type="ORF">A11Q_359</name>
</gene>
<evidence type="ECO:0000259" key="1">
    <source>
        <dbReference type="Pfam" id="PF01814"/>
    </source>
</evidence>
<dbReference type="PATRIC" id="fig|1184267.3.peg.362"/>
<dbReference type="EMBL" id="CP003537">
    <property type="protein sequence ID" value="AGH94579.1"/>
    <property type="molecule type" value="Genomic_DNA"/>
</dbReference>
<dbReference type="Pfam" id="PF01814">
    <property type="entry name" value="Hemerythrin"/>
    <property type="match status" value="1"/>
</dbReference>
<sequence>MNLISYLKEDHERIRKLISKLEQSEDIKKKKLAFTELLIVVRIHMRAEESAVYAKCLKLKEPETSEMALEGYDDHQLLEDYIYKIRASASDDIWLSRVTTYCQILQLHIAVEESDFFAEIKSFFSDFDMQQAAILYLQAKKSHELELRSAEAFGFSKRFFLN</sequence>
<proteinExistence type="predicted"/>
<dbReference type="RefSeq" id="WP_015469069.1">
    <property type="nucleotide sequence ID" value="NC_020813.1"/>
</dbReference>
<dbReference type="KEGG" id="bex:A11Q_359"/>
<dbReference type="Proteomes" id="UP000012040">
    <property type="component" value="Chromosome"/>
</dbReference>
<dbReference type="HOGENOM" id="CLU_079417_6_1_7"/>
<reference evidence="2 3" key="1">
    <citation type="journal article" date="2013" name="ISME J.">
        <title>By their genes ye shall know them: genomic signatures of predatory bacteria.</title>
        <authorList>
            <person name="Pasternak Z."/>
            <person name="Pietrokovski S."/>
            <person name="Rotem O."/>
            <person name="Gophna U."/>
            <person name="Lurie-Weinberger M.N."/>
            <person name="Jurkevitch E."/>
        </authorList>
    </citation>
    <scope>NUCLEOTIDE SEQUENCE [LARGE SCALE GENOMIC DNA]</scope>
    <source>
        <strain evidence="2 3">JSS</strain>
    </source>
</reference>
<protein>
    <recommendedName>
        <fullName evidence="1">Hemerythrin-like domain-containing protein</fullName>
    </recommendedName>
</protein>
<organism evidence="2 3">
    <name type="scientific">Pseudobdellovibrio exovorus JSS</name>
    <dbReference type="NCBI Taxonomy" id="1184267"/>
    <lineage>
        <taxon>Bacteria</taxon>
        <taxon>Pseudomonadati</taxon>
        <taxon>Bdellovibrionota</taxon>
        <taxon>Bdellovibrionia</taxon>
        <taxon>Bdellovibrionales</taxon>
        <taxon>Pseudobdellovibrionaceae</taxon>
        <taxon>Pseudobdellovibrio</taxon>
    </lineage>
</organism>